<accession>A0A212RNV2</accession>
<dbReference type="EMBL" id="FYEH01000011">
    <property type="protein sequence ID" value="SNB74217.1"/>
    <property type="molecule type" value="Genomic_DNA"/>
</dbReference>
<reference evidence="11 12" key="1">
    <citation type="submission" date="2017-06" db="EMBL/GenBank/DDBJ databases">
        <authorList>
            <person name="Kim H.J."/>
            <person name="Triplett B.A."/>
        </authorList>
    </citation>
    <scope>NUCLEOTIDE SEQUENCE [LARGE SCALE GENOMIC DNA]</scope>
    <source>
        <strain evidence="11 12">B29T1</strain>
    </source>
</reference>
<dbReference type="AlphaFoldDB" id="A0A212RNV2"/>
<dbReference type="GO" id="GO:0008934">
    <property type="term" value="F:inositol monophosphate 1-phosphatase activity"/>
    <property type="evidence" value="ECO:0007669"/>
    <property type="project" value="InterPro"/>
</dbReference>
<dbReference type="RefSeq" id="WP_088562297.1">
    <property type="nucleotide sequence ID" value="NZ_FYEH01000011.1"/>
</dbReference>
<comment type="cofactor">
    <cofactor evidence="2 9 10">
        <name>Mg(2+)</name>
        <dbReference type="ChEBI" id="CHEBI:18420"/>
    </cofactor>
</comment>
<evidence type="ECO:0000256" key="9">
    <source>
        <dbReference type="PIRSR" id="PIRSR600760-2"/>
    </source>
</evidence>
<proteinExistence type="inferred from homology"/>
<dbReference type="InterPro" id="IPR000760">
    <property type="entry name" value="Inositol_monophosphatase-like"/>
</dbReference>
<keyword evidence="7 10" id="KW-0378">Hydrolase</keyword>
<dbReference type="SUPFAM" id="SSF56655">
    <property type="entry name" value="Carbohydrate phosphatase"/>
    <property type="match status" value="1"/>
</dbReference>
<dbReference type="GO" id="GO:0007165">
    <property type="term" value="P:signal transduction"/>
    <property type="evidence" value="ECO:0007669"/>
    <property type="project" value="TreeGrafter"/>
</dbReference>
<evidence type="ECO:0000256" key="6">
    <source>
        <dbReference type="ARBA" id="ARBA00022723"/>
    </source>
</evidence>
<dbReference type="InterPro" id="IPR033942">
    <property type="entry name" value="IMPase"/>
</dbReference>
<evidence type="ECO:0000313" key="12">
    <source>
        <dbReference type="Proteomes" id="UP000197065"/>
    </source>
</evidence>
<dbReference type="OrthoDB" id="9785695at2"/>
<protein>
    <recommendedName>
        <fullName evidence="5 10">Inositol-1-monophosphatase</fullName>
        <ecNumber evidence="4 10">3.1.3.25</ecNumber>
    </recommendedName>
</protein>
<dbReference type="CDD" id="cd01639">
    <property type="entry name" value="IMPase"/>
    <property type="match status" value="1"/>
</dbReference>
<evidence type="ECO:0000256" key="7">
    <source>
        <dbReference type="ARBA" id="ARBA00022801"/>
    </source>
</evidence>
<evidence type="ECO:0000256" key="10">
    <source>
        <dbReference type="RuleBase" id="RU364068"/>
    </source>
</evidence>
<sequence length="273" mass="29202">MSETVSANETRATEAAIKARFELAATIALEAGRHAFAAWKERDQLTIDAKTSAQDVVSNADKETETLIRARVGAAFPDDGFIGEEFGESPGHSGFVWVLDPIDGTSPFVFGLPSWCVSIAVMLQDDVKIGIIHAPVRDETFKAMSGKGAWLNDVPLRLDPNRTLTDGLLGVGANLRVDPALIASFIERLMRAGGMFIRNGSGALMLAYVAAGRLVGYYEPHINAWDCLAGLCLIREAGGWTERFPHAAPLLSGSRIIAATPAARAQLLDLIAA</sequence>
<evidence type="ECO:0000313" key="11">
    <source>
        <dbReference type="EMBL" id="SNB74217.1"/>
    </source>
</evidence>
<dbReference type="Gene3D" id="3.40.190.80">
    <property type="match status" value="1"/>
</dbReference>
<dbReference type="GO" id="GO:0046872">
    <property type="term" value="F:metal ion binding"/>
    <property type="evidence" value="ECO:0007669"/>
    <property type="project" value="UniProtKB-KW"/>
</dbReference>
<dbReference type="PANTHER" id="PTHR20854:SF4">
    <property type="entry name" value="INOSITOL-1-MONOPHOSPHATASE-RELATED"/>
    <property type="match status" value="1"/>
</dbReference>
<evidence type="ECO:0000256" key="1">
    <source>
        <dbReference type="ARBA" id="ARBA00001033"/>
    </source>
</evidence>
<evidence type="ECO:0000256" key="4">
    <source>
        <dbReference type="ARBA" id="ARBA00013106"/>
    </source>
</evidence>
<keyword evidence="12" id="KW-1185">Reference proteome</keyword>
<dbReference type="FunFam" id="3.30.540.10:FF:000003">
    <property type="entry name" value="Inositol-1-monophosphatase"/>
    <property type="match status" value="1"/>
</dbReference>
<feature type="binding site" evidence="9">
    <location>
        <position position="102"/>
    </location>
    <ligand>
        <name>Mg(2+)</name>
        <dbReference type="ChEBI" id="CHEBI:18420"/>
        <label>1</label>
        <note>catalytic</note>
    </ligand>
</feature>
<dbReference type="PRINTS" id="PR00377">
    <property type="entry name" value="IMPHPHTASES"/>
</dbReference>
<evidence type="ECO:0000256" key="5">
    <source>
        <dbReference type="ARBA" id="ARBA00019784"/>
    </source>
</evidence>
<evidence type="ECO:0000256" key="3">
    <source>
        <dbReference type="ARBA" id="ARBA00009759"/>
    </source>
</evidence>
<organism evidence="11 12">
    <name type="scientific">Arboricoccus pini</name>
    <dbReference type="NCBI Taxonomy" id="1963835"/>
    <lineage>
        <taxon>Bacteria</taxon>
        <taxon>Pseudomonadati</taxon>
        <taxon>Pseudomonadota</taxon>
        <taxon>Alphaproteobacteria</taxon>
        <taxon>Geminicoccales</taxon>
        <taxon>Geminicoccaceae</taxon>
        <taxon>Arboricoccus</taxon>
    </lineage>
</organism>
<evidence type="ECO:0000256" key="8">
    <source>
        <dbReference type="ARBA" id="ARBA00022842"/>
    </source>
</evidence>
<feature type="binding site" evidence="9">
    <location>
        <position position="100"/>
    </location>
    <ligand>
        <name>Mg(2+)</name>
        <dbReference type="ChEBI" id="CHEBI:18420"/>
        <label>1</label>
        <note>catalytic</note>
    </ligand>
</feature>
<gene>
    <name evidence="11" type="ORF">SAMN07250955_111105</name>
</gene>
<evidence type="ECO:0000256" key="2">
    <source>
        <dbReference type="ARBA" id="ARBA00001946"/>
    </source>
</evidence>
<feature type="binding site" evidence="9">
    <location>
        <position position="226"/>
    </location>
    <ligand>
        <name>Mg(2+)</name>
        <dbReference type="ChEBI" id="CHEBI:18420"/>
        <label>1</label>
        <note>catalytic</note>
    </ligand>
</feature>
<keyword evidence="8 9" id="KW-0460">Magnesium</keyword>
<feature type="binding site" evidence="9">
    <location>
        <position position="84"/>
    </location>
    <ligand>
        <name>Mg(2+)</name>
        <dbReference type="ChEBI" id="CHEBI:18420"/>
        <label>1</label>
        <note>catalytic</note>
    </ligand>
</feature>
<name>A0A212RNV2_9PROT</name>
<feature type="binding site" evidence="9">
    <location>
        <position position="103"/>
    </location>
    <ligand>
        <name>Mg(2+)</name>
        <dbReference type="ChEBI" id="CHEBI:18420"/>
        <label>1</label>
        <note>catalytic</note>
    </ligand>
</feature>
<dbReference type="PANTHER" id="PTHR20854">
    <property type="entry name" value="INOSITOL MONOPHOSPHATASE"/>
    <property type="match status" value="1"/>
</dbReference>
<comment type="similarity">
    <text evidence="3 10">Belongs to the inositol monophosphatase superfamily.</text>
</comment>
<dbReference type="Pfam" id="PF00459">
    <property type="entry name" value="Inositol_P"/>
    <property type="match status" value="1"/>
</dbReference>
<dbReference type="GO" id="GO:0006020">
    <property type="term" value="P:inositol metabolic process"/>
    <property type="evidence" value="ECO:0007669"/>
    <property type="project" value="TreeGrafter"/>
</dbReference>
<keyword evidence="6 9" id="KW-0479">Metal-binding</keyword>
<dbReference type="Proteomes" id="UP000197065">
    <property type="component" value="Unassembled WGS sequence"/>
</dbReference>
<dbReference type="Gene3D" id="3.30.540.10">
    <property type="entry name" value="Fructose-1,6-Bisphosphatase, subunit A, domain 1"/>
    <property type="match status" value="1"/>
</dbReference>
<comment type="catalytic activity">
    <reaction evidence="1 10">
        <text>a myo-inositol phosphate + H2O = myo-inositol + phosphate</text>
        <dbReference type="Rhea" id="RHEA:24056"/>
        <dbReference type="ChEBI" id="CHEBI:15377"/>
        <dbReference type="ChEBI" id="CHEBI:17268"/>
        <dbReference type="ChEBI" id="CHEBI:43474"/>
        <dbReference type="ChEBI" id="CHEBI:84139"/>
        <dbReference type="EC" id="3.1.3.25"/>
    </reaction>
</comment>
<dbReference type="EC" id="3.1.3.25" evidence="4 10"/>